<keyword evidence="2" id="KW-1185">Reference proteome</keyword>
<dbReference type="eggNOG" id="ENOG5032SUN">
    <property type="taxonomic scope" value="Bacteria"/>
</dbReference>
<accession>Q2SJQ1</accession>
<proteinExistence type="predicted"/>
<protein>
    <submittedName>
        <fullName evidence="1">Uncharacterized protein</fullName>
    </submittedName>
</protein>
<evidence type="ECO:0000313" key="1">
    <source>
        <dbReference type="EMBL" id="ABC29123.1"/>
    </source>
</evidence>
<dbReference type="AlphaFoldDB" id="Q2SJQ1"/>
<sequence>MPEIHIEEFYKDAAKVLIQLYNSFPRKSAVFVEDISGADTPDEFGLHSVRHQACFAAMIWLSEEGLIRFVDTIRQEAIDQAVLTQPAFLKLNSLAVNQAVSPTLQRFITALEESGDATPNTAMSNIQLIKKALHKATSTQLAELMQSILFPPAQH</sequence>
<dbReference type="EMBL" id="CP000155">
    <property type="protein sequence ID" value="ABC29123.1"/>
    <property type="molecule type" value="Genomic_DNA"/>
</dbReference>
<dbReference type="RefSeq" id="WP_011396192.1">
    <property type="nucleotide sequence ID" value="NC_007645.1"/>
</dbReference>
<evidence type="ECO:0000313" key="2">
    <source>
        <dbReference type="Proteomes" id="UP000000238"/>
    </source>
</evidence>
<dbReference type="KEGG" id="hch:HCH_02300"/>
<reference evidence="1 2" key="1">
    <citation type="journal article" date="2005" name="Nucleic Acids Res.">
        <title>Genomic blueprint of Hahella chejuensis, a marine microbe producing an algicidal agent.</title>
        <authorList>
            <person name="Jeong H."/>
            <person name="Yim J.H."/>
            <person name="Lee C."/>
            <person name="Choi S.-H."/>
            <person name="Park Y.K."/>
            <person name="Yoon S.H."/>
            <person name="Hur C.-G."/>
            <person name="Kang H.-Y."/>
            <person name="Kim D."/>
            <person name="Lee H.H."/>
            <person name="Park K.H."/>
            <person name="Park S.-H."/>
            <person name="Park H.-S."/>
            <person name="Lee H.K."/>
            <person name="Oh T.K."/>
            <person name="Kim J.F."/>
        </authorList>
    </citation>
    <scope>NUCLEOTIDE SEQUENCE [LARGE SCALE GENOMIC DNA]</scope>
    <source>
        <strain evidence="1 2">KCTC 2396</strain>
    </source>
</reference>
<dbReference type="OrthoDB" id="6958576at2"/>
<gene>
    <name evidence="1" type="ordered locus">HCH_02300</name>
</gene>
<dbReference type="HOGENOM" id="CLU_144114_0_0_6"/>
<name>Q2SJQ1_HAHCH</name>
<dbReference type="STRING" id="349521.HCH_02300"/>
<organism evidence="1 2">
    <name type="scientific">Hahella chejuensis (strain KCTC 2396)</name>
    <dbReference type="NCBI Taxonomy" id="349521"/>
    <lineage>
        <taxon>Bacteria</taxon>
        <taxon>Pseudomonadati</taxon>
        <taxon>Pseudomonadota</taxon>
        <taxon>Gammaproteobacteria</taxon>
        <taxon>Oceanospirillales</taxon>
        <taxon>Hahellaceae</taxon>
        <taxon>Hahella</taxon>
    </lineage>
</organism>
<dbReference type="Proteomes" id="UP000000238">
    <property type="component" value="Chromosome"/>
</dbReference>